<protein>
    <recommendedName>
        <fullName evidence="4">Tetratricopeptide repeat protein</fullName>
    </recommendedName>
</protein>
<name>A0A5C6F931_9BACT</name>
<dbReference type="OrthoDB" id="273604at2"/>
<sequence>MSARIKSNQSKKQATNTSPVASNPNASPPKQSLSPALQRALGLIQKNDYAGAANSLSAAGRDPQVRNTLGVCLMRMGRVDAAVDTLRSLVLMPGTLIERCDVSNAAKRNFATALLMKGLPSGALSVLAEIHEPENLMAIRLHAAIKQWEKSLPWLRRLDWKINGIEPSHCCVPLDFEPGEFDFEVNPKSPIKPGKSSKGSLKLAA</sequence>
<evidence type="ECO:0000256" key="1">
    <source>
        <dbReference type="SAM" id="MobiDB-lite"/>
    </source>
</evidence>
<proteinExistence type="predicted"/>
<feature type="compositionally biased region" description="Polar residues" evidence="1">
    <location>
        <begin position="1"/>
        <end position="17"/>
    </location>
</feature>
<accession>A0A5C6F931</accession>
<dbReference type="AlphaFoldDB" id="A0A5C6F931"/>
<dbReference type="EMBL" id="SJPW01000003">
    <property type="protein sequence ID" value="TWU56666.1"/>
    <property type="molecule type" value="Genomic_DNA"/>
</dbReference>
<comment type="caution">
    <text evidence="2">The sequence shown here is derived from an EMBL/GenBank/DDBJ whole genome shotgun (WGS) entry which is preliminary data.</text>
</comment>
<keyword evidence="3" id="KW-1185">Reference proteome</keyword>
<reference evidence="2 3" key="1">
    <citation type="submission" date="2019-02" db="EMBL/GenBank/DDBJ databases">
        <title>Deep-cultivation of Planctomycetes and their phenomic and genomic characterization uncovers novel biology.</title>
        <authorList>
            <person name="Wiegand S."/>
            <person name="Jogler M."/>
            <person name="Boedeker C."/>
            <person name="Pinto D."/>
            <person name="Vollmers J."/>
            <person name="Rivas-Marin E."/>
            <person name="Kohn T."/>
            <person name="Peeters S.H."/>
            <person name="Heuer A."/>
            <person name="Rast P."/>
            <person name="Oberbeckmann S."/>
            <person name="Bunk B."/>
            <person name="Jeske O."/>
            <person name="Meyerdierks A."/>
            <person name="Storesund J.E."/>
            <person name="Kallscheuer N."/>
            <person name="Luecker S."/>
            <person name="Lage O.M."/>
            <person name="Pohl T."/>
            <person name="Merkel B.J."/>
            <person name="Hornburger P."/>
            <person name="Mueller R.-W."/>
            <person name="Bruemmer F."/>
            <person name="Labrenz M."/>
            <person name="Spormann A.M."/>
            <person name="Op Den Camp H."/>
            <person name="Overmann J."/>
            <person name="Amann R."/>
            <person name="Jetten M.S.M."/>
            <person name="Mascher T."/>
            <person name="Medema M.H."/>
            <person name="Devos D.P."/>
            <person name="Kaster A.-K."/>
            <person name="Ovreas L."/>
            <person name="Rohde M."/>
            <person name="Galperin M.Y."/>
            <person name="Jogler C."/>
        </authorList>
    </citation>
    <scope>NUCLEOTIDE SEQUENCE [LARGE SCALE GENOMIC DNA]</scope>
    <source>
        <strain evidence="2 3">Poly51</strain>
    </source>
</reference>
<gene>
    <name evidence="2" type="ORF">Poly51_25830</name>
</gene>
<feature type="compositionally biased region" description="Low complexity" evidence="1">
    <location>
        <begin position="18"/>
        <end position="29"/>
    </location>
</feature>
<dbReference type="Gene3D" id="1.25.40.10">
    <property type="entry name" value="Tetratricopeptide repeat domain"/>
    <property type="match status" value="1"/>
</dbReference>
<dbReference type="Proteomes" id="UP000318288">
    <property type="component" value="Unassembled WGS sequence"/>
</dbReference>
<dbReference type="RefSeq" id="WP_146457912.1">
    <property type="nucleotide sequence ID" value="NZ_SJPW01000003.1"/>
</dbReference>
<organism evidence="2 3">
    <name type="scientific">Rubripirellula tenax</name>
    <dbReference type="NCBI Taxonomy" id="2528015"/>
    <lineage>
        <taxon>Bacteria</taxon>
        <taxon>Pseudomonadati</taxon>
        <taxon>Planctomycetota</taxon>
        <taxon>Planctomycetia</taxon>
        <taxon>Pirellulales</taxon>
        <taxon>Pirellulaceae</taxon>
        <taxon>Rubripirellula</taxon>
    </lineage>
</organism>
<evidence type="ECO:0008006" key="4">
    <source>
        <dbReference type="Google" id="ProtNLM"/>
    </source>
</evidence>
<feature type="region of interest" description="Disordered" evidence="1">
    <location>
        <begin position="1"/>
        <end position="34"/>
    </location>
</feature>
<dbReference type="InterPro" id="IPR011990">
    <property type="entry name" value="TPR-like_helical_dom_sf"/>
</dbReference>
<evidence type="ECO:0000313" key="2">
    <source>
        <dbReference type="EMBL" id="TWU56666.1"/>
    </source>
</evidence>
<evidence type="ECO:0000313" key="3">
    <source>
        <dbReference type="Proteomes" id="UP000318288"/>
    </source>
</evidence>
<dbReference type="SUPFAM" id="SSF48452">
    <property type="entry name" value="TPR-like"/>
    <property type="match status" value="1"/>
</dbReference>